<dbReference type="Gene3D" id="1.10.10.410">
    <property type="match status" value="1"/>
</dbReference>
<dbReference type="Proteomes" id="UP001283361">
    <property type="component" value="Unassembled WGS sequence"/>
</dbReference>
<keyword evidence="7" id="KW-0496">Mitochondrion</keyword>
<organism evidence="9 10">
    <name type="scientific">Elysia crispata</name>
    <name type="common">lettuce slug</name>
    <dbReference type="NCBI Taxonomy" id="231223"/>
    <lineage>
        <taxon>Eukaryota</taxon>
        <taxon>Metazoa</taxon>
        <taxon>Spiralia</taxon>
        <taxon>Lophotrochozoa</taxon>
        <taxon>Mollusca</taxon>
        <taxon>Gastropoda</taxon>
        <taxon>Heterobranchia</taxon>
        <taxon>Euthyneura</taxon>
        <taxon>Panpulmonata</taxon>
        <taxon>Sacoglossa</taxon>
        <taxon>Placobranchoidea</taxon>
        <taxon>Plakobranchidae</taxon>
        <taxon>Elysia</taxon>
    </lineage>
</organism>
<dbReference type="SUPFAM" id="SSF55931">
    <property type="entry name" value="Glutamine synthetase/guanido kinase"/>
    <property type="match status" value="1"/>
</dbReference>
<evidence type="ECO:0000256" key="5">
    <source>
        <dbReference type="ARBA" id="ARBA00022917"/>
    </source>
</evidence>
<sequence>MAASTIKNAELFLNLASPLRLKHIRSSLSNSKYISVCSVCGSIHQRNFSKYSSAKLNQRVNIDKGGKPSHKGWHSIIGLEIHAQIKSASKLFSGAGTQFGMSPNTQVSLFDAAFPGTLPVLNQKCVQAAVRTAQALGCHINQVSKFDRKHYFYADMPAGYQITQQRHPLAVGGSLTYVFQCSTTSRVERRSARLLQIQLEQDSGKSLHDLENGISLIDLNRAGVGLMEIVTAPDFTSGDDAASFVKDLRDILVTLGTCDGRMAEGSMRVDANVSVHRPGDPLGTRTEVKNLNSTKNIRLAIDNEIERQIEVLENGGIIENETRSFDAEDGQTIAMRDKEKLLDYRFLPEPNLPPLVIHLDDSTVPSESSSLFVTLRRNGSGYDNFCLPEQQRLMLETKYGVPLIHSVVLVRHGLFDLYEKLVSNHNCDTRATTAILKTSYISFLDDQRVDATESPVTIQQLAQLIHIFQRGEISSSSLSIVLNELSVSSQLSCQTIIEEKGLWMVSSNEVILAAIDEVLTKNPQNVKSYKKGKVNQLKVFTTKVMKILEGKASASHIQSLIKDKLDKY</sequence>
<keyword evidence="3 7" id="KW-0547">Nucleotide-binding</keyword>
<dbReference type="InterPro" id="IPR018027">
    <property type="entry name" value="Asn/Gln_amidotransferase"/>
</dbReference>
<dbReference type="NCBIfam" id="NF004014">
    <property type="entry name" value="PRK05477.1-4"/>
    <property type="match status" value="1"/>
</dbReference>
<dbReference type="SUPFAM" id="SSF89095">
    <property type="entry name" value="GatB/YqeY motif"/>
    <property type="match status" value="1"/>
</dbReference>
<dbReference type="PROSITE" id="PS01234">
    <property type="entry name" value="GATB"/>
    <property type="match status" value="1"/>
</dbReference>
<dbReference type="EC" id="6.3.5.-" evidence="7"/>
<comment type="similarity">
    <text evidence="1 7">Belongs to the GatB/GatE family. GatB subfamily.</text>
</comment>
<dbReference type="InterPro" id="IPR017958">
    <property type="entry name" value="Gln-tRNA_amidoTrfase_suB_CS"/>
</dbReference>
<comment type="catalytic activity">
    <reaction evidence="6 7">
        <text>L-glutamyl-tRNA(Gln) + L-glutamine + ATP + H2O = L-glutaminyl-tRNA(Gln) + L-glutamate + ADP + phosphate + H(+)</text>
        <dbReference type="Rhea" id="RHEA:17521"/>
        <dbReference type="Rhea" id="RHEA-COMP:9681"/>
        <dbReference type="Rhea" id="RHEA-COMP:9684"/>
        <dbReference type="ChEBI" id="CHEBI:15377"/>
        <dbReference type="ChEBI" id="CHEBI:15378"/>
        <dbReference type="ChEBI" id="CHEBI:29985"/>
        <dbReference type="ChEBI" id="CHEBI:30616"/>
        <dbReference type="ChEBI" id="CHEBI:43474"/>
        <dbReference type="ChEBI" id="CHEBI:58359"/>
        <dbReference type="ChEBI" id="CHEBI:78520"/>
        <dbReference type="ChEBI" id="CHEBI:78521"/>
        <dbReference type="ChEBI" id="CHEBI:456216"/>
    </reaction>
</comment>
<evidence type="ECO:0000313" key="9">
    <source>
        <dbReference type="EMBL" id="KAK3777807.1"/>
    </source>
</evidence>
<dbReference type="GO" id="GO:0070681">
    <property type="term" value="P:glutaminyl-tRNAGln biosynthesis via transamidation"/>
    <property type="evidence" value="ECO:0007669"/>
    <property type="project" value="UniProtKB-UniRule"/>
</dbReference>
<dbReference type="PANTHER" id="PTHR11659:SF0">
    <property type="entry name" value="GLUTAMYL-TRNA(GLN) AMIDOTRANSFERASE SUBUNIT B, MITOCHONDRIAL"/>
    <property type="match status" value="1"/>
</dbReference>
<dbReference type="InterPro" id="IPR017959">
    <property type="entry name" value="Asn/Gln-tRNA_amidoTrfase_suB/E"/>
</dbReference>
<dbReference type="InterPro" id="IPR003789">
    <property type="entry name" value="Asn/Gln_tRNA_amidoTrase-B-like"/>
</dbReference>
<keyword evidence="2 7" id="KW-0436">Ligase</keyword>
<dbReference type="GO" id="GO:0030956">
    <property type="term" value="C:glutamyl-tRNA(Gln) amidotransferase complex"/>
    <property type="evidence" value="ECO:0007669"/>
    <property type="project" value="UniProtKB-UniRule"/>
</dbReference>
<evidence type="ECO:0000256" key="2">
    <source>
        <dbReference type="ARBA" id="ARBA00022598"/>
    </source>
</evidence>
<dbReference type="GO" id="GO:0005524">
    <property type="term" value="F:ATP binding"/>
    <property type="evidence" value="ECO:0007669"/>
    <property type="project" value="UniProtKB-KW"/>
</dbReference>
<dbReference type="NCBIfam" id="TIGR00133">
    <property type="entry name" value="gatB"/>
    <property type="match status" value="1"/>
</dbReference>
<evidence type="ECO:0000259" key="8">
    <source>
        <dbReference type="SMART" id="SM00845"/>
    </source>
</evidence>
<evidence type="ECO:0000256" key="6">
    <source>
        <dbReference type="ARBA" id="ARBA00047913"/>
    </source>
</evidence>
<comment type="function">
    <text evidence="7">Allows the formation of correctly charged Gln-tRNA(Gln) through the transamidation of misacylated Glu-tRNA(Gln) in the mitochondria. The reaction takes place in the presence of glutamine and ATP through an activated gamma-phospho-Glu-tRNA(Gln).</text>
</comment>
<evidence type="ECO:0000256" key="3">
    <source>
        <dbReference type="ARBA" id="ARBA00022741"/>
    </source>
</evidence>
<protein>
    <recommendedName>
        <fullName evidence="7">Glutamyl-tRNA(Gln) amidotransferase subunit B, mitochondrial</fullName>
        <shortName evidence="7">Glu-AdT subunit B</shortName>
        <ecNumber evidence="7">6.3.5.-</ecNumber>
    </recommendedName>
</protein>
<dbReference type="InterPro" id="IPR023168">
    <property type="entry name" value="GatB_Yqey_C_2"/>
</dbReference>
<keyword evidence="4 7" id="KW-0067">ATP-binding</keyword>
<dbReference type="GO" id="GO:0005739">
    <property type="term" value="C:mitochondrion"/>
    <property type="evidence" value="ECO:0007669"/>
    <property type="project" value="UniProtKB-SubCell"/>
</dbReference>
<dbReference type="Pfam" id="PF02934">
    <property type="entry name" value="GatB_N"/>
    <property type="match status" value="1"/>
</dbReference>
<comment type="caution">
    <text evidence="9">The sequence shown here is derived from an EMBL/GenBank/DDBJ whole genome shotgun (WGS) entry which is preliminary data.</text>
</comment>
<gene>
    <name evidence="9" type="ORF">RRG08_038056</name>
</gene>
<comment type="subcellular location">
    <subcellularLocation>
        <location evidence="7">Mitochondrion</location>
    </subcellularLocation>
</comment>
<name>A0AAE1A071_9GAST</name>
<dbReference type="GO" id="GO:0050567">
    <property type="term" value="F:glutaminyl-tRNA synthase (glutamine-hydrolyzing) activity"/>
    <property type="evidence" value="ECO:0007669"/>
    <property type="project" value="UniProtKB-UniRule"/>
</dbReference>
<accession>A0AAE1A071</accession>
<dbReference type="NCBIfam" id="NF004012">
    <property type="entry name" value="PRK05477.1-2"/>
    <property type="match status" value="1"/>
</dbReference>
<dbReference type="InterPro" id="IPR004413">
    <property type="entry name" value="GatB"/>
</dbReference>
<dbReference type="Pfam" id="PF02637">
    <property type="entry name" value="GatB_Yqey"/>
    <property type="match status" value="1"/>
</dbReference>
<dbReference type="SMART" id="SM00845">
    <property type="entry name" value="GatB_Yqey"/>
    <property type="match status" value="1"/>
</dbReference>
<evidence type="ECO:0000256" key="7">
    <source>
        <dbReference type="HAMAP-Rule" id="MF_03147"/>
    </source>
</evidence>
<dbReference type="PANTHER" id="PTHR11659">
    <property type="entry name" value="GLUTAMYL-TRNA GLN AMIDOTRANSFERASE SUBUNIT B MITOCHONDRIAL AND PROKARYOTIC PET112-RELATED"/>
    <property type="match status" value="1"/>
</dbReference>
<keyword evidence="5 7" id="KW-0648">Protein biosynthesis</keyword>
<feature type="domain" description="Asn/Gln amidotransferase" evidence="8">
    <location>
        <begin position="416"/>
        <end position="565"/>
    </location>
</feature>
<evidence type="ECO:0000313" key="10">
    <source>
        <dbReference type="Proteomes" id="UP001283361"/>
    </source>
</evidence>
<dbReference type="AlphaFoldDB" id="A0AAE1A071"/>
<dbReference type="InterPro" id="IPR014746">
    <property type="entry name" value="Gln_synth/guanido_kin_cat_dom"/>
</dbReference>
<reference evidence="9" key="1">
    <citation type="journal article" date="2023" name="G3 (Bethesda)">
        <title>A reference genome for the long-term kleptoplast-retaining sea slug Elysia crispata morphotype clarki.</title>
        <authorList>
            <person name="Eastman K.E."/>
            <person name="Pendleton A.L."/>
            <person name="Shaikh M.A."/>
            <person name="Suttiyut T."/>
            <person name="Ogas R."/>
            <person name="Tomko P."/>
            <person name="Gavelis G."/>
            <person name="Widhalm J.R."/>
            <person name="Wisecaver J.H."/>
        </authorList>
    </citation>
    <scope>NUCLEOTIDE SEQUENCE</scope>
    <source>
        <strain evidence="9">ECLA1</strain>
    </source>
</reference>
<evidence type="ECO:0000256" key="1">
    <source>
        <dbReference type="ARBA" id="ARBA00005306"/>
    </source>
</evidence>
<comment type="subunit">
    <text evidence="7">Subunit of the heterotrimeric GatCAB amidotransferase (AdT) complex, composed of A, B and C subunits.</text>
</comment>
<evidence type="ECO:0000256" key="4">
    <source>
        <dbReference type="ARBA" id="ARBA00022840"/>
    </source>
</evidence>
<dbReference type="InterPro" id="IPR006075">
    <property type="entry name" value="Asn/Gln-tRNA_Trfase_suB/E_cat"/>
</dbReference>
<dbReference type="HAMAP" id="MF_00121">
    <property type="entry name" value="GatB"/>
    <property type="match status" value="1"/>
</dbReference>
<dbReference type="GO" id="GO:0032543">
    <property type="term" value="P:mitochondrial translation"/>
    <property type="evidence" value="ECO:0007669"/>
    <property type="project" value="UniProtKB-UniRule"/>
</dbReference>
<proteinExistence type="inferred from homology"/>
<keyword evidence="10" id="KW-1185">Reference proteome</keyword>
<dbReference type="EMBL" id="JAWDGP010003058">
    <property type="protein sequence ID" value="KAK3777807.1"/>
    <property type="molecule type" value="Genomic_DNA"/>
</dbReference>